<dbReference type="Proteomes" id="UP001157167">
    <property type="component" value="Unassembled WGS sequence"/>
</dbReference>
<name>A0ABQ6FAW6_9RHOO</name>
<organism evidence="2 3">
    <name type="scientific">Zoogloea oryzae</name>
    <dbReference type="NCBI Taxonomy" id="310767"/>
    <lineage>
        <taxon>Bacteria</taxon>
        <taxon>Pseudomonadati</taxon>
        <taxon>Pseudomonadota</taxon>
        <taxon>Betaproteobacteria</taxon>
        <taxon>Rhodocyclales</taxon>
        <taxon>Zoogloeaceae</taxon>
        <taxon>Zoogloea</taxon>
    </lineage>
</organism>
<reference evidence="3" key="1">
    <citation type="journal article" date="2019" name="Int. J. Syst. Evol. Microbiol.">
        <title>The Global Catalogue of Microorganisms (GCM) 10K type strain sequencing project: providing services to taxonomists for standard genome sequencing and annotation.</title>
        <authorList>
            <consortium name="The Broad Institute Genomics Platform"/>
            <consortium name="The Broad Institute Genome Sequencing Center for Infectious Disease"/>
            <person name="Wu L."/>
            <person name="Ma J."/>
        </authorList>
    </citation>
    <scope>NUCLEOTIDE SEQUENCE [LARGE SCALE GENOMIC DNA]</scope>
    <source>
        <strain evidence="3">NBRC 102407</strain>
    </source>
</reference>
<dbReference type="EMBL" id="BSPX01000030">
    <property type="protein sequence ID" value="GLT22735.1"/>
    <property type="molecule type" value="Genomic_DNA"/>
</dbReference>
<protein>
    <recommendedName>
        <fullName evidence="4">Helix-turn-helix domain-containing protein</fullName>
    </recommendedName>
</protein>
<dbReference type="RefSeq" id="WP_284188019.1">
    <property type="nucleotide sequence ID" value="NZ_BSPX01000030.1"/>
</dbReference>
<evidence type="ECO:0000256" key="1">
    <source>
        <dbReference type="SAM" id="MobiDB-lite"/>
    </source>
</evidence>
<feature type="region of interest" description="Disordered" evidence="1">
    <location>
        <begin position="114"/>
        <end position="135"/>
    </location>
</feature>
<evidence type="ECO:0000313" key="2">
    <source>
        <dbReference type="EMBL" id="GLT22735.1"/>
    </source>
</evidence>
<feature type="region of interest" description="Disordered" evidence="1">
    <location>
        <begin position="254"/>
        <end position="303"/>
    </location>
</feature>
<gene>
    <name evidence="2" type="ORF">GCM10007933_21950</name>
</gene>
<evidence type="ECO:0008006" key="4">
    <source>
        <dbReference type="Google" id="ProtNLM"/>
    </source>
</evidence>
<comment type="caution">
    <text evidence="2">The sequence shown here is derived from an EMBL/GenBank/DDBJ whole genome shotgun (WGS) entry which is preliminary data.</text>
</comment>
<proteinExistence type="predicted"/>
<evidence type="ECO:0000313" key="3">
    <source>
        <dbReference type="Proteomes" id="UP001157167"/>
    </source>
</evidence>
<sequence>MTSGEQLITFKRTELESLIGAGPLAFQAYVLLRWWMDYRTGITGRQRPVSLAMLAAYCETHTPRGAGLQIEKPTEKSIRCAIDRLQRIGLLRRLAGTRLAFSLPMAAIASARPIQTGHGAGRHSSTEQGGSEAKRRATYRPIQGMQFAAIRQPNRAHIKNHVCERVPDWLVDKLTAAGILPDSAASAIDHLAELANSPERLDDAIERARRLRQRAGSTQALNAGLLRSILQGAGNHPGIWMNALPATRQLTNRQPQIDPQAPPRPGESWDAYRLRLHRSAPNGEGADQQGRRSQLEGKIHDQR</sequence>
<accession>A0ABQ6FAW6</accession>
<keyword evidence="3" id="KW-1185">Reference proteome</keyword>
<feature type="compositionally biased region" description="Basic and acidic residues" evidence="1">
    <location>
        <begin position="289"/>
        <end position="303"/>
    </location>
</feature>